<evidence type="ECO:0000256" key="2">
    <source>
        <dbReference type="SAM" id="MobiDB-lite"/>
    </source>
</evidence>
<evidence type="ECO:0000313" key="3">
    <source>
        <dbReference type="EMBL" id="KAH7026004.1"/>
    </source>
</evidence>
<dbReference type="OrthoDB" id="8436363at2759"/>
<evidence type="ECO:0000313" key="4">
    <source>
        <dbReference type="Proteomes" id="UP000756346"/>
    </source>
</evidence>
<feature type="region of interest" description="Disordered" evidence="2">
    <location>
        <begin position="249"/>
        <end position="400"/>
    </location>
</feature>
<accession>A0A9P9BJW4</accession>
<feature type="compositionally biased region" description="Polar residues" evidence="2">
    <location>
        <begin position="1048"/>
        <end position="1062"/>
    </location>
</feature>
<feature type="compositionally biased region" description="Basic and acidic residues" evidence="2">
    <location>
        <begin position="263"/>
        <end position="292"/>
    </location>
</feature>
<dbReference type="PANTHER" id="PTHR24111">
    <property type="entry name" value="LEUCINE-RICH REPEAT-CONTAINING PROTEIN 34"/>
    <property type="match status" value="1"/>
</dbReference>
<dbReference type="GeneID" id="70178082"/>
<dbReference type="PANTHER" id="PTHR24111:SF0">
    <property type="entry name" value="LEUCINE-RICH REPEAT-CONTAINING PROTEIN"/>
    <property type="match status" value="1"/>
</dbReference>
<feature type="region of interest" description="Disordered" evidence="2">
    <location>
        <begin position="918"/>
        <end position="945"/>
    </location>
</feature>
<dbReference type="InterPro" id="IPR032675">
    <property type="entry name" value="LRR_dom_sf"/>
</dbReference>
<feature type="region of interest" description="Disordered" evidence="2">
    <location>
        <begin position="1167"/>
        <end position="1196"/>
    </location>
</feature>
<dbReference type="Gene3D" id="3.80.10.10">
    <property type="entry name" value="Ribonuclease Inhibitor"/>
    <property type="match status" value="2"/>
</dbReference>
<sequence>MAAPVNMEQKTMDVSWMTHDKGALAKRNTAKPGSSPPANDAISPSGKPSTTTPKADANGKTPTSTTTPIPPPASADNNATTAPKTVPGKRAPVGTRTGPNEKLSSSAGTPPQRRGSWFSSMALKLSGSPGNAINANPSPTANGDGEDIAPLPKISPSKNAVLPHASRPNGDAPYVPAPPRSGQPGFLGVFRRLSSTNNVNNGNNRLGNGLVDRKILNVDKNRERCRVAELPQAKLRRVAFCVDVEIAPMPKYGDDSTGGTRQSGEKIQKKKIAEKGEGEALKNPDAVKEQKEGSGIVQATGEQLPKEPKEAAESDATVAPTTDNGIAVAGSDDSKSEKDTTRKKEKKKGKEAERKAKKEQKRREALEKGAIPMEIHLDSDSSNDDRLPAGTPRVQSTPTTNPARIYRRCCQLRETDILTKITLQLPKTTSKATDNIVDKLDLTGYFLSLQDLITLGDFLAIVPVREVILEGCGLADEGMRVVLAGLLAARRPRARRRKSVTVPADLSPQGGVVERLVLKNNKIGVEGWKHIFTFIHLCRSIKYLDLSNLTFPGPTEQAKPSPHHHLHFPHLSHQSPVPIDLATLFSRALGERLGGKDLELLNISSTGMNSEQLKVVIDGCIKSGLIRLGLANNHLDALAFEQVARYLREGRCEGLDIGGNDLRDHVDVMVAALDDSKTVWALSLANCNLHPPSMAKLFPALVSLPNFKFLDLSHNHDLFESEPSALGLLRRNLPKMHNLRRLHLADVSMSSEQAIALAEILPEASTLAHINLLDNPALEVLADAKTEANQEEACALYASLLAAARVSNTLIKIDIDAPSAASGEIVKALANQVLAHCLKNLQGVPEFADSAPTDSTETGAISFKYPDVLRDLVGQEEDDYPIIASVDGHPAADEDYVIGGTGVAKALACVLKNRGDDTRRPSGEFLREPETPRSPSRGRLPPGKAKNMSKHLLMAARKIQVRLQPALARAKAAASADVNNYNRLMFLNQTIMDIITRFEDEFPETKQYDAAELTASDPKPAAAPRIETSVPAEHDVISDTEDLETDVRTPSHSRSNSVMSSTHKAIAEEEGRMLRAGHHVRRGFLGPEHYEMFLTAVEQSVDPSHVTTISVLCDEIAEEDESFREILREKGPMRTFKEHREYILGKLRDKDPEYWERFIEAQEKAKANIKPDGASGGGGSAASSINHNATPAAEAAAAIREARGSIAMDEEAVSD</sequence>
<feature type="compositionally biased region" description="Polar residues" evidence="2">
    <location>
        <begin position="128"/>
        <end position="141"/>
    </location>
</feature>
<feature type="region of interest" description="Disordered" evidence="2">
    <location>
        <begin position="128"/>
        <end position="180"/>
    </location>
</feature>
<protein>
    <recommendedName>
        <fullName evidence="5">Cell wall biogenesis protein Mhp1</fullName>
    </recommendedName>
</protein>
<reference evidence="3" key="1">
    <citation type="journal article" date="2021" name="Nat. Commun.">
        <title>Genetic determinants of endophytism in the Arabidopsis root mycobiome.</title>
        <authorList>
            <person name="Mesny F."/>
            <person name="Miyauchi S."/>
            <person name="Thiergart T."/>
            <person name="Pickel B."/>
            <person name="Atanasova L."/>
            <person name="Karlsson M."/>
            <person name="Huettel B."/>
            <person name="Barry K.W."/>
            <person name="Haridas S."/>
            <person name="Chen C."/>
            <person name="Bauer D."/>
            <person name="Andreopoulos W."/>
            <person name="Pangilinan J."/>
            <person name="LaButti K."/>
            <person name="Riley R."/>
            <person name="Lipzen A."/>
            <person name="Clum A."/>
            <person name="Drula E."/>
            <person name="Henrissat B."/>
            <person name="Kohler A."/>
            <person name="Grigoriev I.V."/>
            <person name="Martin F.M."/>
            <person name="Hacquard S."/>
        </authorList>
    </citation>
    <scope>NUCLEOTIDE SEQUENCE</scope>
    <source>
        <strain evidence="3">MPI-CAGE-CH-0230</strain>
    </source>
</reference>
<evidence type="ECO:0000256" key="1">
    <source>
        <dbReference type="ARBA" id="ARBA00022737"/>
    </source>
</evidence>
<keyword evidence="1" id="KW-0677">Repeat</keyword>
<comment type="caution">
    <text evidence="3">The sequence shown here is derived from an EMBL/GenBank/DDBJ whole genome shotgun (WGS) entry which is preliminary data.</text>
</comment>
<dbReference type="RefSeq" id="XP_046009221.1">
    <property type="nucleotide sequence ID" value="XM_046148536.1"/>
</dbReference>
<organism evidence="3 4">
    <name type="scientific">Microdochium trichocladiopsis</name>
    <dbReference type="NCBI Taxonomy" id="1682393"/>
    <lineage>
        <taxon>Eukaryota</taxon>
        <taxon>Fungi</taxon>
        <taxon>Dikarya</taxon>
        <taxon>Ascomycota</taxon>
        <taxon>Pezizomycotina</taxon>
        <taxon>Sordariomycetes</taxon>
        <taxon>Xylariomycetidae</taxon>
        <taxon>Xylariales</taxon>
        <taxon>Microdochiaceae</taxon>
        <taxon>Microdochium</taxon>
    </lineage>
</organism>
<dbReference type="AlphaFoldDB" id="A0A9P9BJW4"/>
<dbReference type="InterPro" id="IPR052201">
    <property type="entry name" value="LRR-containing_regulator"/>
</dbReference>
<feature type="compositionally biased region" description="Basic and acidic residues" evidence="2">
    <location>
        <begin position="332"/>
        <end position="367"/>
    </location>
</feature>
<feature type="region of interest" description="Disordered" evidence="2">
    <location>
        <begin position="1041"/>
        <end position="1062"/>
    </location>
</feature>
<proteinExistence type="predicted"/>
<gene>
    <name evidence="3" type="ORF">B0I36DRAFT_152653</name>
</gene>
<feature type="compositionally biased region" description="Low complexity" evidence="2">
    <location>
        <begin position="933"/>
        <end position="943"/>
    </location>
</feature>
<keyword evidence="4" id="KW-1185">Reference proteome</keyword>
<dbReference type="EMBL" id="JAGTJQ010000008">
    <property type="protein sequence ID" value="KAH7026004.1"/>
    <property type="molecule type" value="Genomic_DNA"/>
</dbReference>
<dbReference type="SUPFAM" id="SSF52047">
    <property type="entry name" value="RNI-like"/>
    <property type="match status" value="1"/>
</dbReference>
<feature type="compositionally biased region" description="Basic and acidic residues" evidence="2">
    <location>
        <begin position="375"/>
        <end position="387"/>
    </location>
</feature>
<feature type="compositionally biased region" description="Basic and acidic residues" evidence="2">
    <location>
        <begin position="918"/>
        <end position="931"/>
    </location>
</feature>
<dbReference type="Proteomes" id="UP000756346">
    <property type="component" value="Unassembled WGS sequence"/>
</dbReference>
<evidence type="ECO:0008006" key="5">
    <source>
        <dbReference type="Google" id="ProtNLM"/>
    </source>
</evidence>
<name>A0A9P9BJW4_9PEZI</name>
<feature type="region of interest" description="Disordered" evidence="2">
    <location>
        <begin position="1"/>
        <end position="116"/>
    </location>
</feature>